<dbReference type="Pfam" id="PF01381">
    <property type="entry name" value="HTH_3"/>
    <property type="match status" value="1"/>
</dbReference>
<keyword evidence="1" id="KW-0732">Signal</keyword>
<feature type="signal peptide" evidence="1">
    <location>
        <begin position="1"/>
        <end position="16"/>
    </location>
</feature>
<dbReference type="EMBL" id="VDMN01000001">
    <property type="protein sequence ID" value="TNM66710.1"/>
    <property type="molecule type" value="Genomic_DNA"/>
</dbReference>
<feature type="domain" description="HTH cro/C1-type" evidence="2">
    <location>
        <begin position="1"/>
        <end position="55"/>
    </location>
</feature>
<protein>
    <submittedName>
        <fullName evidence="3">Helix-turn-helix transcriptional regulator</fullName>
    </submittedName>
</protein>
<comment type="caution">
    <text evidence="3">The sequence shown here is derived from an EMBL/GenBank/DDBJ whole genome shotgun (WGS) entry which is preliminary data.</text>
</comment>
<feature type="chain" id="PRO_5022906906" evidence="1">
    <location>
        <begin position="17"/>
        <end position="140"/>
    </location>
</feature>
<dbReference type="Proteomes" id="UP000311605">
    <property type="component" value="Unassembled WGS sequence"/>
</dbReference>
<dbReference type="InterPro" id="IPR001387">
    <property type="entry name" value="Cro/C1-type_HTH"/>
</dbReference>
<dbReference type="OrthoDB" id="9797172at2"/>
<keyword evidence="4" id="KW-1185">Reference proteome</keyword>
<dbReference type="AlphaFoldDB" id="A0A5C4XVJ7"/>
<dbReference type="CDD" id="cd00093">
    <property type="entry name" value="HTH_XRE"/>
    <property type="match status" value="1"/>
</dbReference>
<evidence type="ECO:0000313" key="4">
    <source>
        <dbReference type="Proteomes" id="UP000311605"/>
    </source>
</evidence>
<organism evidence="3 4">
    <name type="scientific">Aliirhizobium smilacinae</name>
    <dbReference type="NCBI Taxonomy" id="1395944"/>
    <lineage>
        <taxon>Bacteria</taxon>
        <taxon>Pseudomonadati</taxon>
        <taxon>Pseudomonadota</taxon>
        <taxon>Alphaproteobacteria</taxon>
        <taxon>Hyphomicrobiales</taxon>
        <taxon>Rhizobiaceae</taxon>
        <taxon>Aliirhizobium</taxon>
    </lineage>
</organism>
<gene>
    <name evidence="3" type="ORF">FHP24_03520</name>
</gene>
<dbReference type="PROSITE" id="PS50943">
    <property type="entry name" value="HTH_CROC1"/>
    <property type="match status" value="1"/>
</dbReference>
<dbReference type="Gene3D" id="1.10.260.40">
    <property type="entry name" value="lambda repressor-like DNA-binding domains"/>
    <property type="match status" value="1"/>
</dbReference>
<proteinExistence type="predicted"/>
<evidence type="ECO:0000256" key="1">
    <source>
        <dbReference type="SAM" id="SignalP"/>
    </source>
</evidence>
<sequence length="140" mass="15192">MKLRRKLLGLSQSALASALGVTFQQVQKYEKGTNRMGASRLLVLANILQVTPAFLFAQEEDGRSIGAPQNLIETDKITSFLATREGLEINRAFVSIASPKTRRSIVALVVALSHEKSAGDQPDDLQDIEGIATAPNVQFL</sequence>
<evidence type="ECO:0000313" key="3">
    <source>
        <dbReference type="EMBL" id="TNM66710.1"/>
    </source>
</evidence>
<dbReference type="SUPFAM" id="SSF47413">
    <property type="entry name" value="lambda repressor-like DNA-binding domains"/>
    <property type="match status" value="1"/>
</dbReference>
<dbReference type="InterPro" id="IPR010982">
    <property type="entry name" value="Lambda_DNA-bd_dom_sf"/>
</dbReference>
<dbReference type="GO" id="GO:0003677">
    <property type="term" value="F:DNA binding"/>
    <property type="evidence" value="ECO:0007669"/>
    <property type="project" value="InterPro"/>
</dbReference>
<name>A0A5C4XVJ7_9HYPH</name>
<accession>A0A5C4XVJ7</accession>
<evidence type="ECO:0000259" key="2">
    <source>
        <dbReference type="PROSITE" id="PS50943"/>
    </source>
</evidence>
<reference evidence="3 4" key="1">
    <citation type="submission" date="2019-06" db="EMBL/GenBank/DDBJ databases">
        <title>The draft genome of Rhizobium smilacinae PTYR-5.</title>
        <authorList>
            <person name="Liu L."/>
            <person name="Li L."/>
            <person name="Zhang X."/>
        </authorList>
    </citation>
    <scope>NUCLEOTIDE SEQUENCE [LARGE SCALE GENOMIC DNA]</scope>
    <source>
        <strain evidence="3 4">PTYR-5</strain>
    </source>
</reference>
<dbReference type="SMART" id="SM00530">
    <property type="entry name" value="HTH_XRE"/>
    <property type="match status" value="1"/>
</dbReference>